<dbReference type="EMBL" id="SACN01000004">
    <property type="protein sequence ID" value="RVT89887.1"/>
    <property type="molecule type" value="Genomic_DNA"/>
</dbReference>
<dbReference type="PANTHER" id="PTHR34075:SF5">
    <property type="entry name" value="BLR3430 PROTEIN"/>
    <property type="match status" value="1"/>
</dbReference>
<dbReference type="Pfam" id="PF01796">
    <property type="entry name" value="OB_ChsH2_C"/>
    <property type="match status" value="1"/>
</dbReference>
<evidence type="ECO:0000259" key="1">
    <source>
        <dbReference type="Pfam" id="PF01796"/>
    </source>
</evidence>
<dbReference type="OrthoDB" id="7210118at2"/>
<organism evidence="3 4">
    <name type="scientific">Sphingomonas crocodyli</name>
    <dbReference type="NCBI Taxonomy" id="1979270"/>
    <lineage>
        <taxon>Bacteria</taxon>
        <taxon>Pseudomonadati</taxon>
        <taxon>Pseudomonadota</taxon>
        <taxon>Alphaproteobacteria</taxon>
        <taxon>Sphingomonadales</taxon>
        <taxon>Sphingomonadaceae</taxon>
        <taxon>Sphingomonas</taxon>
    </lineage>
</organism>
<comment type="caution">
    <text evidence="3">The sequence shown here is derived from an EMBL/GenBank/DDBJ whole genome shotgun (WGS) entry which is preliminary data.</text>
</comment>
<dbReference type="InterPro" id="IPR002878">
    <property type="entry name" value="ChsH2_C"/>
</dbReference>
<feature type="domain" description="ChsH2 C-terminal OB-fold" evidence="1">
    <location>
        <begin position="59"/>
        <end position="122"/>
    </location>
</feature>
<reference evidence="3 4" key="1">
    <citation type="submission" date="2019-01" db="EMBL/GenBank/DDBJ databases">
        <authorList>
            <person name="Chen W.-M."/>
        </authorList>
    </citation>
    <scope>NUCLEOTIDE SEQUENCE [LARGE SCALE GENOMIC DNA]</scope>
    <source>
        <strain evidence="3 4">CCP-7</strain>
    </source>
</reference>
<sequence>MSDSYQRPLPILTDENRHFWQGGRDGHLLLLRCRDCRYWVHTPQPRCTNCLSEALTSEPVSGKAEVETFTINIKPWGKGMKVPYVIAVVALPEQPGLRVTTNIVDIDPEAVYIGMAVEVRFEQDEDVWLPMFAPVAN</sequence>
<dbReference type="InterPro" id="IPR052513">
    <property type="entry name" value="Thioester_dehydratase-like"/>
</dbReference>
<dbReference type="SUPFAM" id="SSF50249">
    <property type="entry name" value="Nucleic acid-binding proteins"/>
    <property type="match status" value="1"/>
</dbReference>
<keyword evidence="3" id="KW-0238">DNA-binding</keyword>
<protein>
    <submittedName>
        <fullName evidence="3">DNA-binding protein</fullName>
    </submittedName>
</protein>
<accession>A0A437LX17</accession>
<dbReference type="RefSeq" id="WP_127746166.1">
    <property type="nucleotide sequence ID" value="NZ_SACN01000004.1"/>
</dbReference>
<evidence type="ECO:0000313" key="3">
    <source>
        <dbReference type="EMBL" id="RVT89887.1"/>
    </source>
</evidence>
<dbReference type="Gene3D" id="6.10.30.10">
    <property type="match status" value="1"/>
</dbReference>
<dbReference type="InterPro" id="IPR022002">
    <property type="entry name" value="ChsH2_Znr"/>
</dbReference>
<dbReference type="GO" id="GO:0003677">
    <property type="term" value="F:DNA binding"/>
    <property type="evidence" value="ECO:0007669"/>
    <property type="project" value="UniProtKB-KW"/>
</dbReference>
<dbReference type="Pfam" id="PF12172">
    <property type="entry name" value="zf-ChsH2"/>
    <property type="match status" value="1"/>
</dbReference>
<dbReference type="Proteomes" id="UP000282971">
    <property type="component" value="Unassembled WGS sequence"/>
</dbReference>
<name>A0A437LX17_9SPHN</name>
<evidence type="ECO:0000313" key="4">
    <source>
        <dbReference type="Proteomes" id="UP000282971"/>
    </source>
</evidence>
<evidence type="ECO:0000259" key="2">
    <source>
        <dbReference type="Pfam" id="PF12172"/>
    </source>
</evidence>
<proteinExistence type="predicted"/>
<gene>
    <name evidence="3" type="ORF">EOD43_21175</name>
</gene>
<dbReference type="AlphaFoldDB" id="A0A437LX17"/>
<keyword evidence="4" id="KW-1185">Reference proteome</keyword>
<dbReference type="PANTHER" id="PTHR34075">
    <property type="entry name" value="BLR3430 PROTEIN"/>
    <property type="match status" value="1"/>
</dbReference>
<dbReference type="InterPro" id="IPR012340">
    <property type="entry name" value="NA-bd_OB-fold"/>
</dbReference>
<feature type="domain" description="ChsH2 rubredoxin-like zinc ribbon" evidence="2">
    <location>
        <begin position="20"/>
        <end position="55"/>
    </location>
</feature>